<feature type="compositionally biased region" description="Basic and acidic residues" evidence="1">
    <location>
        <begin position="52"/>
        <end position="75"/>
    </location>
</feature>
<evidence type="ECO:0000256" key="1">
    <source>
        <dbReference type="SAM" id="MobiDB-lite"/>
    </source>
</evidence>
<keyword evidence="2" id="KW-0732">Signal</keyword>
<dbReference type="EMBL" id="BRXX01000286">
    <property type="protein sequence ID" value="GMI02640.1"/>
    <property type="molecule type" value="Genomic_DNA"/>
</dbReference>
<dbReference type="Proteomes" id="UP001165160">
    <property type="component" value="Unassembled WGS sequence"/>
</dbReference>
<evidence type="ECO:0000313" key="3">
    <source>
        <dbReference type="EMBL" id="GMI02640.1"/>
    </source>
</evidence>
<keyword evidence="4" id="KW-1185">Reference proteome</keyword>
<organism evidence="3 4">
    <name type="scientific">Triparma verrucosa</name>
    <dbReference type="NCBI Taxonomy" id="1606542"/>
    <lineage>
        <taxon>Eukaryota</taxon>
        <taxon>Sar</taxon>
        <taxon>Stramenopiles</taxon>
        <taxon>Ochrophyta</taxon>
        <taxon>Bolidophyceae</taxon>
        <taxon>Parmales</taxon>
        <taxon>Triparmaceae</taxon>
        <taxon>Triparma</taxon>
    </lineage>
</organism>
<comment type="caution">
    <text evidence="3">The sequence shown here is derived from an EMBL/GenBank/DDBJ whole genome shotgun (WGS) entry which is preliminary data.</text>
</comment>
<evidence type="ECO:0000313" key="4">
    <source>
        <dbReference type="Proteomes" id="UP001165160"/>
    </source>
</evidence>
<proteinExistence type="predicted"/>
<sequence>MFSYSLKALTAALALLSTNGFIMSRPSPIKQSLKHRVSSNRVVKTVLNSEPEEPRPIVDISRRKMSGEDSDRDLDFGDFSSSGEELTSDAPPKIGLNEISPDVIDYKPWTGFPKQPLTNNKFLNPDSLSWSDSLTSPDSALTEARRQARLSSNVWLSSSTSSTYNNLKTKNLKGQLAGTYGTVDIDPEILMKMEGTRKILGNAVEPLSSIDGTFRFKYNGPVKHRSGMEAWCTHLLESEGLEVKGVYFECRRTRDSDEY</sequence>
<evidence type="ECO:0000256" key="2">
    <source>
        <dbReference type="SAM" id="SignalP"/>
    </source>
</evidence>
<feature type="signal peptide" evidence="2">
    <location>
        <begin position="1"/>
        <end position="24"/>
    </location>
</feature>
<dbReference type="AlphaFoldDB" id="A0A9W7CBE6"/>
<gene>
    <name evidence="3" type="ORF">TrVE_jg13811</name>
</gene>
<name>A0A9W7CBE6_9STRA</name>
<feature type="region of interest" description="Disordered" evidence="1">
    <location>
        <begin position="47"/>
        <end position="94"/>
    </location>
</feature>
<reference evidence="4" key="1">
    <citation type="journal article" date="2023" name="Commun. Biol.">
        <title>Genome analysis of Parmales, the sister group of diatoms, reveals the evolutionary specialization of diatoms from phago-mixotrophs to photoautotrophs.</title>
        <authorList>
            <person name="Ban H."/>
            <person name="Sato S."/>
            <person name="Yoshikawa S."/>
            <person name="Yamada K."/>
            <person name="Nakamura Y."/>
            <person name="Ichinomiya M."/>
            <person name="Sato N."/>
            <person name="Blanc-Mathieu R."/>
            <person name="Endo H."/>
            <person name="Kuwata A."/>
            <person name="Ogata H."/>
        </authorList>
    </citation>
    <scope>NUCLEOTIDE SEQUENCE [LARGE SCALE GENOMIC DNA]</scope>
    <source>
        <strain evidence="4">NIES 3699</strain>
    </source>
</reference>
<protein>
    <submittedName>
        <fullName evidence="3">Uncharacterized protein</fullName>
    </submittedName>
</protein>
<accession>A0A9W7CBE6</accession>
<feature type="chain" id="PRO_5040758007" evidence="2">
    <location>
        <begin position="25"/>
        <end position="259"/>
    </location>
</feature>